<dbReference type="GO" id="GO:1990966">
    <property type="term" value="P:ATP generation from poly-ADP-D-ribose"/>
    <property type="evidence" value="ECO:0007669"/>
    <property type="project" value="TreeGrafter"/>
</dbReference>
<dbReference type="GO" id="GO:0004649">
    <property type="term" value="F:poly(ADP-ribose) glycohydrolase activity"/>
    <property type="evidence" value="ECO:0007669"/>
    <property type="project" value="InterPro"/>
</dbReference>
<dbReference type="AlphaFoldDB" id="W0SEK4"/>
<dbReference type="HOGENOM" id="CLU_073600_0_0_4"/>
<dbReference type="GO" id="GO:0006282">
    <property type="term" value="P:regulation of DNA repair"/>
    <property type="evidence" value="ECO:0007669"/>
    <property type="project" value="InterPro"/>
</dbReference>
<evidence type="ECO:0000313" key="3">
    <source>
        <dbReference type="Proteomes" id="UP000031637"/>
    </source>
</evidence>
<dbReference type="OrthoDB" id="1442157at2"/>
<proteinExistence type="predicted"/>
<organism evidence="2 3">
    <name type="scientific">Sulfuritalea hydrogenivorans sk43H</name>
    <dbReference type="NCBI Taxonomy" id="1223802"/>
    <lineage>
        <taxon>Bacteria</taxon>
        <taxon>Pseudomonadati</taxon>
        <taxon>Pseudomonadota</taxon>
        <taxon>Betaproteobacteria</taxon>
        <taxon>Nitrosomonadales</taxon>
        <taxon>Sterolibacteriaceae</taxon>
        <taxon>Sulfuritalea</taxon>
    </lineage>
</organism>
<gene>
    <name evidence="2" type="ORF">SUTH_01877</name>
</gene>
<dbReference type="GO" id="GO:0005737">
    <property type="term" value="C:cytoplasm"/>
    <property type="evidence" value="ECO:0007669"/>
    <property type="project" value="TreeGrafter"/>
</dbReference>
<name>W0SEK4_9PROT</name>
<dbReference type="EMBL" id="AP012547">
    <property type="protein sequence ID" value="BAO29669.1"/>
    <property type="molecule type" value="Genomic_DNA"/>
</dbReference>
<dbReference type="GO" id="GO:0005975">
    <property type="term" value="P:carbohydrate metabolic process"/>
    <property type="evidence" value="ECO:0007669"/>
    <property type="project" value="InterPro"/>
</dbReference>
<dbReference type="InterPro" id="IPR007724">
    <property type="entry name" value="Poly_GlycHdrlase"/>
</dbReference>
<dbReference type="PANTHER" id="PTHR12837:SF0">
    <property type="entry name" value="POLY(ADP-RIBOSE) GLYCOHYDROLASE"/>
    <property type="match status" value="1"/>
</dbReference>
<reference evidence="2 3" key="1">
    <citation type="journal article" date="2014" name="Syst. Appl. Microbiol.">
        <title>Complete genomes of freshwater sulfur oxidizers Sulfuricella denitrificans skB26 and Sulfuritalea hydrogenivorans sk43H: genetic insights into the sulfur oxidation pathway of betaproteobacteria.</title>
        <authorList>
            <person name="Watanabe T."/>
            <person name="Kojima H."/>
            <person name="Fukui M."/>
        </authorList>
    </citation>
    <scope>NUCLEOTIDE SEQUENCE [LARGE SCALE GENOMIC DNA]</scope>
    <source>
        <strain evidence="2">DSM22779</strain>
    </source>
</reference>
<dbReference type="Proteomes" id="UP000031637">
    <property type="component" value="Chromosome"/>
</dbReference>
<dbReference type="InterPro" id="IPR046372">
    <property type="entry name" value="PARG_cat_C"/>
</dbReference>
<dbReference type="KEGG" id="shd:SUTH_01877"/>
<evidence type="ECO:0000313" key="2">
    <source>
        <dbReference type="EMBL" id="BAO29669.1"/>
    </source>
</evidence>
<accession>W0SEK4</accession>
<feature type="domain" description="PARG catalytic Macro" evidence="1">
    <location>
        <begin position="169"/>
        <end position="281"/>
    </location>
</feature>
<keyword evidence="3" id="KW-1185">Reference proteome</keyword>
<sequence>MNQFCTARKQWDSYQISKNMMPKFHHSNKEFLFKLAFSNGFSNNGTLGYSRWSSRPLPTLLTEGETEVLQRPGFFDYEVSSSPQAAEWHMNFANNEIFSAWATSLLAQDELQVAEHPALIGMRIEAMKEGISLWSVEDCAPTPILITGVERRLSIDTSPNEGAGIPHGIYGNYFRNASESQIARATTVITPPTNSNILAIEAPAYGSGRYTSNSIAFILSTAYSGFSAVLDESQLSLNASTVRIHSGFWGCGAYGGNRVLMLLLQMVAARLAGIDQITFHTGDGSGSLPFRESYEIYQRIQRGNLPVDQVIDLVADYHFEWGESDGN</sequence>
<protein>
    <recommendedName>
        <fullName evidence="1">PARG catalytic Macro domain-containing protein</fullName>
    </recommendedName>
</protein>
<dbReference type="Pfam" id="PF05028">
    <property type="entry name" value="PARG_cat_C"/>
    <property type="match status" value="1"/>
</dbReference>
<dbReference type="PANTHER" id="PTHR12837">
    <property type="entry name" value="POLY ADP-RIBOSE GLYCOHYDROLASE"/>
    <property type="match status" value="1"/>
</dbReference>
<evidence type="ECO:0000259" key="1">
    <source>
        <dbReference type="Pfam" id="PF05028"/>
    </source>
</evidence>
<dbReference type="GO" id="GO:0009225">
    <property type="term" value="P:nucleotide-sugar metabolic process"/>
    <property type="evidence" value="ECO:0007669"/>
    <property type="project" value="TreeGrafter"/>
</dbReference>
<dbReference type="RefSeq" id="WP_084207322.1">
    <property type="nucleotide sequence ID" value="NZ_AP012547.1"/>
</dbReference>
<dbReference type="STRING" id="1223802.SUTH_01877"/>